<name>A0A8J3WN49_9ACTN</name>
<accession>A0A8J3WN49</accession>
<reference evidence="1 2" key="1">
    <citation type="submission" date="2021-01" db="EMBL/GenBank/DDBJ databases">
        <title>Whole genome shotgun sequence of Planobispora siamensis NBRC 107568.</title>
        <authorList>
            <person name="Komaki H."/>
            <person name="Tamura T."/>
        </authorList>
    </citation>
    <scope>NUCLEOTIDE SEQUENCE [LARGE SCALE GENOMIC DNA]</scope>
    <source>
        <strain evidence="1 2">NBRC 107568</strain>
    </source>
</reference>
<gene>
    <name evidence="1" type="ORF">Psi01_77890</name>
</gene>
<dbReference type="EMBL" id="BOOJ01000078">
    <property type="protein sequence ID" value="GIH97159.1"/>
    <property type="molecule type" value="Genomic_DNA"/>
</dbReference>
<dbReference type="AlphaFoldDB" id="A0A8J3WN49"/>
<dbReference type="Proteomes" id="UP000619788">
    <property type="component" value="Unassembled WGS sequence"/>
</dbReference>
<protein>
    <submittedName>
        <fullName evidence="1">Uncharacterized protein</fullName>
    </submittedName>
</protein>
<comment type="caution">
    <text evidence="1">The sequence shown here is derived from an EMBL/GenBank/DDBJ whole genome shotgun (WGS) entry which is preliminary data.</text>
</comment>
<proteinExistence type="predicted"/>
<sequence length="548" mass="59077">MSIEWVNRAVDDLRAWGRANDLHVDADEIRLLCDYASDYLDVNELGDFTPVTFEDLLLDIYPRKVIAPPESAAETIAAARTLVDFLLSTEEIGGKMAARMRATLDRVEPEMPAALADTSRFGMAKSLFSAMGADSLEQDTQVPAMMVESDAPGCDCPGCTPLPPVRLAPPEVLTEAALRVPLLTDARRLAQWMLAGGRTPTAKGRLRVRDAAEATAQLDVPDPDFLWDVALRAGLVERQGTAIFDGDGAGPLDVWAATVAFLVEGDTGGVISGWEIFDGELYGLCDMLYRLQVPMAMSLVEEYLDEIGLLEEEEDLDLEEAVRRLTYCGLTERVHDALSLTPLAVWGLRELYVGMGMEAPEAADLTGADAPALIEGLLSGMPPEAAEADIEGWLDRRTPGEAAAELLTAVAGAPSVARGIAVTIVDRLGPEAEPAVRAALEEPELRPHAIHWLSSRGLAAPSLTEEEVLWMSVDMLALALPAAEDDPETFAENMAASGPPAHVIEEMWRVDHPDVVDVLELLGRSLQDQNVAKAARKAAFKARSRAIG</sequence>
<keyword evidence="2" id="KW-1185">Reference proteome</keyword>
<evidence type="ECO:0000313" key="2">
    <source>
        <dbReference type="Proteomes" id="UP000619788"/>
    </source>
</evidence>
<organism evidence="1 2">
    <name type="scientific">Planobispora siamensis</name>
    <dbReference type="NCBI Taxonomy" id="936338"/>
    <lineage>
        <taxon>Bacteria</taxon>
        <taxon>Bacillati</taxon>
        <taxon>Actinomycetota</taxon>
        <taxon>Actinomycetes</taxon>
        <taxon>Streptosporangiales</taxon>
        <taxon>Streptosporangiaceae</taxon>
        <taxon>Planobispora</taxon>
    </lineage>
</organism>
<evidence type="ECO:0000313" key="1">
    <source>
        <dbReference type="EMBL" id="GIH97159.1"/>
    </source>
</evidence>